<evidence type="ECO:0000313" key="2">
    <source>
        <dbReference type="Proteomes" id="UP000244069"/>
    </source>
</evidence>
<name>A0A2T6ABR6_9RHOB</name>
<organism evidence="1 2">
    <name type="scientific">Allosediminivita pacifica</name>
    <dbReference type="NCBI Taxonomy" id="1267769"/>
    <lineage>
        <taxon>Bacteria</taxon>
        <taxon>Pseudomonadati</taxon>
        <taxon>Pseudomonadota</taxon>
        <taxon>Alphaproteobacteria</taxon>
        <taxon>Rhodobacterales</taxon>
        <taxon>Paracoccaceae</taxon>
        <taxon>Allosediminivita</taxon>
    </lineage>
</organism>
<dbReference type="EMBL" id="QBKN01000030">
    <property type="protein sequence ID" value="PTX41254.1"/>
    <property type="molecule type" value="Genomic_DNA"/>
</dbReference>
<gene>
    <name evidence="1" type="ORF">C8N44_13010</name>
</gene>
<dbReference type="AlphaFoldDB" id="A0A2T6ABR6"/>
<evidence type="ECO:0000313" key="1">
    <source>
        <dbReference type="EMBL" id="PTX41254.1"/>
    </source>
</evidence>
<accession>A0A2T6ABR6</accession>
<reference evidence="1 2" key="1">
    <citation type="submission" date="2018-04" db="EMBL/GenBank/DDBJ databases">
        <title>Genomic Encyclopedia of Archaeal and Bacterial Type Strains, Phase II (KMG-II): from individual species to whole genera.</title>
        <authorList>
            <person name="Goeker M."/>
        </authorList>
    </citation>
    <scope>NUCLEOTIDE SEQUENCE [LARGE SCALE GENOMIC DNA]</scope>
    <source>
        <strain evidence="1 2">DSM 29329</strain>
    </source>
</reference>
<protein>
    <submittedName>
        <fullName evidence="1">Uncharacterized protein</fullName>
    </submittedName>
</protein>
<dbReference type="Proteomes" id="UP000244069">
    <property type="component" value="Unassembled WGS sequence"/>
</dbReference>
<keyword evidence="2" id="KW-1185">Reference proteome</keyword>
<comment type="caution">
    <text evidence="1">The sequence shown here is derived from an EMBL/GenBank/DDBJ whole genome shotgun (WGS) entry which is preliminary data.</text>
</comment>
<sequence length="36" mass="3874">MKLNGSVISAGSLLFVATPGMADIYDGVPRQHLWDI</sequence>
<proteinExistence type="predicted"/>